<dbReference type="InterPro" id="IPR014729">
    <property type="entry name" value="Rossmann-like_a/b/a_fold"/>
</dbReference>
<feature type="domain" description="UspA" evidence="2">
    <location>
        <begin position="16"/>
        <end position="169"/>
    </location>
</feature>
<dbReference type="Pfam" id="PF00582">
    <property type="entry name" value="Usp"/>
    <property type="match status" value="1"/>
</dbReference>
<dbReference type="KEGG" id="csn:Cyast_2624"/>
<dbReference type="EMBL" id="CP003940">
    <property type="protein sequence ID" value="AFZ48567.1"/>
    <property type="molecule type" value="Genomic_DNA"/>
</dbReference>
<name>K9YQ19_CYASC</name>
<evidence type="ECO:0000313" key="4">
    <source>
        <dbReference type="Proteomes" id="UP000010483"/>
    </source>
</evidence>
<dbReference type="CDD" id="cd00293">
    <property type="entry name" value="USP-like"/>
    <property type="match status" value="1"/>
</dbReference>
<dbReference type="eggNOG" id="COG0589">
    <property type="taxonomic scope" value="Bacteria"/>
</dbReference>
<dbReference type="AlphaFoldDB" id="K9YQ19"/>
<dbReference type="Gene3D" id="3.40.50.620">
    <property type="entry name" value="HUPs"/>
    <property type="match status" value="1"/>
</dbReference>
<gene>
    <name evidence="3" type="ordered locus">Cyast_2624</name>
</gene>
<dbReference type="PATRIC" id="fig|292563.3.peg.2741"/>
<proteinExistence type="inferred from homology"/>
<accession>K9YQ19</accession>
<dbReference type="PANTHER" id="PTHR46268:SF8">
    <property type="entry name" value="UNIVERSAL STRESS PROTEIN SLL1388"/>
    <property type="match status" value="1"/>
</dbReference>
<dbReference type="InterPro" id="IPR006015">
    <property type="entry name" value="Universal_stress_UspA"/>
</dbReference>
<dbReference type="Proteomes" id="UP000010483">
    <property type="component" value="Chromosome"/>
</dbReference>
<dbReference type="PANTHER" id="PTHR46268">
    <property type="entry name" value="STRESS RESPONSE PROTEIN NHAX"/>
    <property type="match status" value="1"/>
</dbReference>
<dbReference type="PRINTS" id="PR01438">
    <property type="entry name" value="UNVRSLSTRESS"/>
</dbReference>
<reference evidence="4" key="1">
    <citation type="journal article" date="2013" name="Proc. Natl. Acad. Sci. U.S.A.">
        <title>Improving the coverage of the cyanobacterial phylum using diversity-driven genome sequencing.</title>
        <authorList>
            <person name="Shih P.M."/>
            <person name="Wu D."/>
            <person name="Latifi A."/>
            <person name="Axen S.D."/>
            <person name="Fewer D.P."/>
            <person name="Talla E."/>
            <person name="Calteau A."/>
            <person name="Cai F."/>
            <person name="Tandeau de Marsac N."/>
            <person name="Rippka R."/>
            <person name="Herdman M."/>
            <person name="Sivonen K."/>
            <person name="Coursin T."/>
            <person name="Laurent T."/>
            <person name="Goodwin L."/>
            <person name="Nolan M."/>
            <person name="Davenport K.W."/>
            <person name="Han C.S."/>
            <person name="Rubin E.M."/>
            <person name="Eisen J.A."/>
            <person name="Woyke T."/>
            <person name="Gugger M."/>
            <person name="Kerfeld C.A."/>
        </authorList>
    </citation>
    <scope>NUCLEOTIDE SEQUENCE [LARGE SCALE GENOMIC DNA]</scope>
    <source>
        <strain evidence="4">ATCC 29140 / PCC 7202</strain>
    </source>
</reference>
<dbReference type="HOGENOM" id="CLU_049301_16_1_3"/>
<evidence type="ECO:0000256" key="1">
    <source>
        <dbReference type="ARBA" id="ARBA00008791"/>
    </source>
</evidence>
<keyword evidence="4" id="KW-1185">Reference proteome</keyword>
<evidence type="ECO:0000313" key="3">
    <source>
        <dbReference type="EMBL" id="AFZ48567.1"/>
    </source>
</evidence>
<dbReference type="SUPFAM" id="SSF52402">
    <property type="entry name" value="Adenine nucleotide alpha hydrolases-like"/>
    <property type="match status" value="1"/>
</dbReference>
<organism evidence="3 4">
    <name type="scientific">Cyanobacterium stanieri (strain ATCC 29140 / PCC 7202)</name>
    <dbReference type="NCBI Taxonomy" id="292563"/>
    <lineage>
        <taxon>Bacteria</taxon>
        <taxon>Bacillati</taxon>
        <taxon>Cyanobacteriota</taxon>
        <taxon>Cyanophyceae</taxon>
        <taxon>Oscillatoriophycideae</taxon>
        <taxon>Chroococcales</taxon>
        <taxon>Geminocystaceae</taxon>
        <taxon>Cyanobacterium</taxon>
    </lineage>
</organism>
<protein>
    <submittedName>
        <fullName evidence="3">UspA domain-containing protein</fullName>
    </submittedName>
</protein>
<comment type="similarity">
    <text evidence="1">Belongs to the universal stress protein A family.</text>
</comment>
<evidence type="ECO:0000259" key="2">
    <source>
        <dbReference type="Pfam" id="PF00582"/>
    </source>
</evidence>
<dbReference type="BioCyc" id="CSTA292563:G1353-2629-MONOMER"/>
<dbReference type="InterPro" id="IPR006016">
    <property type="entry name" value="UspA"/>
</dbReference>
<sequence>MMSNQKLENKKISLGFHKIVVTLDYPETNMEVYQQALDIAEKYRGQLTLCHCLHENLSHNADLLMPSVVGSGMYASEVWETEQEILENNRKKITEWLESLQAQAEEKQIRCEYVCLTGNIASEICELAEEWDADLIVTGRRGLKGLGEALLGSVSNYIVHHAPCTVLVIQHGDKK</sequence>